<gene>
    <name evidence="3" type="ORF">NPIL_203201</name>
</gene>
<sequence>MRFYILYVYVEILPTIVRSRRVGGKATHPVVPQIFFGILAATGGFLVLLLPETNNRSVPDTLEDMAEISRKGHSEKKNGTDLPLQEMGVKDLQE</sequence>
<keyword evidence="2" id="KW-0812">Transmembrane</keyword>
<comment type="caution">
    <text evidence="3">The sequence shown here is derived from an EMBL/GenBank/DDBJ whole genome shotgun (WGS) entry which is preliminary data.</text>
</comment>
<dbReference type="Proteomes" id="UP000887013">
    <property type="component" value="Unassembled WGS sequence"/>
</dbReference>
<proteinExistence type="predicted"/>
<keyword evidence="2" id="KW-0472">Membrane</keyword>
<accession>A0A8X6UNW4</accession>
<protein>
    <submittedName>
        <fullName evidence="3">Uncharacterized protein</fullName>
    </submittedName>
</protein>
<evidence type="ECO:0000313" key="4">
    <source>
        <dbReference type="Proteomes" id="UP000887013"/>
    </source>
</evidence>
<dbReference type="EMBL" id="BMAW01033105">
    <property type="protein sequence ID" value="GFU28684.1"/>
    <property type="molecule type" value="Genomic_DNA"/>
</dbReference>
<dbReference type="AlphaFoldDB" id="A0A8X6UNW4"/>
<reference evidence="3" key="1">
    <citation type="submission" date="2020-08" db="EMBL/GenBank/DDBJ databases">
        <title>Multicomponent nature underlies the extraordinary mechanical properties of spider dragline silk.</title>
        <authorList>
            <person name="Kono N."/>
            <person name="Nakamura H."/>
            <person name="Mori M."/>
            <person name="Yoshida Y."/>
            <person name="Ohtoshi R."/>
            <person name="Malay A.D."/>
            <person name="Moran D.A.P."/>
            <person name="Tomita M."/>
            <person name="Numata K."/>
            <person name="Arakawa K."/>
        </authorList>
    </citation>
    <scope>NUCLEOTIDE SEQUENCE</scope>
</reference>
<organism evidence="3 4">
    <name type="scientific">Nephila pilipes</name>
    <name type="common">Giant wood spider</name>
    <name type="synonym">Nephila maculata</name>
    <dbReference type="NCBI Taxonomy" id="299642"/>
    <lineage>
        <taxon>Eukaryota</taxon>
        <taxon>Metazoa</taxon>
        <taxon>Ecdysozoa</taxon>
        <taxon>Arthropoda</taxon>
        <taxon>Chelicerata</taxon>
        <taxon>Arachnida</taxon>
        <taxon>Araneae</taxon>
        <taxon>Araneomorphae</taxon>
        <taxon>Entelegynae</taxon>
        <taxon>Araneoidea</taxon>
        <taxon>Nephilidae</taxon>
        <taxon>Nephila</taxon>
    </lineage>
</organism>
<evidence type="ECO:0000256" key="2">
    <source>
        <dbReference type="SAM" id="Phobius"/>
    </source>
</evidence>
<feature type="region of interest" description="Disordered" evidence="1">
    <location>
        <begin position="69"/>
        <end position="94"/>
    </location>
</feature>
<feature type="compositionally biased region" description="Basic and acidic residues" evidence="1">
    <location>
        <begin position="69"/>
        <end position="79"/>
    </location>
</feature>
<name>A0A8X6UNW4_NEPPI</name>
<dbReference type="OrthoDB" id="6430074at2759"/>
<evidence type="ECO:0000313" key="3">
    <source>
        <dbReference type="EMBL" id="GFU28684.1"/>
    </source>
</evidence>
<keyword evidence="2" id="KW-1133">Transmembrane helix</keyword>
<feature type="transmembrane region" description="Helical" evidence="2">
    <location>
        <begin position="30"/>
        <end position="50"/>
    </location>
</feature>
<evidence type="ECO:0000256" key="1">
    <source>
        <dbReference type="SAM" id="MobiDB-lite"/>
    </source>
</evidence>
<keyword evidence="4" id="KW-1185">Reference proteome</keyword>